<reference evidence="2" key="1">
    <citation type="submission" date="2021-07" db="EMBL/GenBank/DDBJ databases">
        <authorList>
            <person name="Branca A.L. A."/>
        </authorList>
    </citation>
    <scope>NUCLEOTIDE SEQUENCE</scope>
</reference>
<dbReference type="OrthoDB" id="3544487at2759"/>
<organism evidence="2 3">
    <name type="scientific">Penicillium salamii</name>
    <dbReference type="NCBI Taxonomy" id="1612424"/>
    <lineage>
        <taxon>Eukaryota</taxon>
        <taxon>Fungi</taxon>
        <taxon>Dikarya</taxon>
        <taxon>Ascomycota</taxon>
        <taxon>Pezizomycotina</taxon>
        <taxon>Eurotiomycetes</taxon>
        <taxon>Eurotiomycetidae</taxon>
        <taxon>Eurotiales</taxon>
        <taxon>Aspergillaceae</taxon>
        <taxon>Penicillium</taxon>
    </lineage>
</organism>
<feature type="compositionally biased region" description="Low complexity" evidence="1">
    <location>
        <begin position="66"/>
        <end position="81"/>
    </location>
</feature>
<feature type="region of interest" description="Disordered" evidence="1">
    <location>
        <begin position="139"/>
        <end position="271"/>
    </location>
</feature>
<gene>
    <name evidence="2" type="ORF">PSALAMII_LOCUS4619</name>
</gene>
<feature type="compositionally biased region" description="Low complexity" evidence="1">
    <location>
        <begin position="203"/>
        <end position="214"/>
    </location>
</feature>
<name>A0A9W4J3E8_9EURO</name>
<keyword evidence="3" id="KW-1185">Reference proteome</keyword>
<dbReference type="AlphaFoldDB" id="A0A9W4J3E8"/>
<evidence type="ECO:0000313" key="2">
    <source>
        <dbReference type="EMBL" id="CAG8369746.1"/>
    </source>
</evidence>
<accession>A0A9W4J3E8</accession>
<dbReference type="Proteomes" id="UP001152649">
    <property type="component" value="Unassembled WGS sequence"/>
</dbReference>
<proteinExistence type="predicted"/>
<feature type="region of interest" description="Disordered" evidence="1">
    <location>
        <begin position="1"/>
        <end position="107"/>
    </location>
</feature>
<evidence type="ECO:0000313" key="3">
    <source>
        <dbReference type="Proteomes" id="UP001152649"/>
    </source>
</evidence>
<protein>
    <submittedName>
        <fullName evidence="2">Uncharacterized protein</fullName>
    </submittedName>
</protein>
<feature type="compositionally biased region" description="Polar residues" evidence="1">
    <location>
        <begin position="16"/>
        <end position="25"/>
    </location>
</feature>
<evidence type="ECO:0000256" key="1">
    <source>
        <dbReference type="SAM" id="MobiDB-lite"/>
    </source>
</evidence>
<sequence>MARRPQRSRGPLPNGVSGQVPNGNPRNEEPAHGASSTVRTRSATVSESEISVLDIGPSLHSTHNITTNTTMTTTTTTTTTTLRRTSDSQSRVMTAESPNLTTGPNSDGLYREHPSQLNLQTDDIDSVAITSTSGFVETGVPLHERTRRHAQLNLPRPGPRRFQLPPDDGETSPGDPGFFGYGYGFSGFPPAQFTDEPDRHIHPLSVPHSPHSPSGLNRPPLSRSQTSFGGMEPEFAAMQNAQRLRTARAAKESETSPSGDAAQNGADEEDL</sequence>
<feature type="compositionally biased region" description="Polar residues" evidence="1">
    <location>
        <begin position="87"/>
        <end position="105"/>
    </location>
</feature>
<dbReference type="EMBL" id="CAJVPG010000188">
    <property type="protein sequence ID" value="CAG8369746.1"/>
    <property type="molecule type" value="Genomic_DNA"/>
</dbReference>
<feature type="compositionally biased region" description="Low complexity" evidence="1">
    <location>
        <begin position="34"/>
        <end position="46"/>
    </location>
</feature>
<comment type="caution">
    <text evidence="2">The sequence shown here is derived from an EMBL/GenBank/DDBJ whole genome shotgun (WGS) entry which is preliminary data.</text>
</comment>